<evidence type="ECO:0000313" key="1">
    <source>
        <dbReference type="EMBL" id="DAF62419.1"/>
    </source>
</evidence>
<accession>A0A8S5TH98</accession>
<name>A0A8S5TH98_9CAUD</name>
<protein>
    <submittedName>
        <fullName evidence="1">Uncharacterized protein</fullName>
    </submittedName>
</protein>
<sequence>MKVADLIKEINEQRSPNDKKTYDTKSQKDELLIMKAMLNDKEYKVDVYKGTGIDHSFCPSETMRNTMSSVIANTTGISNQEAHRLMDNYEFKTGEARNMIEFSKEFINTYLQTGRKLPLGGRETSNISLLKKSIAPGYVKYPVKIGVDKDGNAICKSKDIFVNGYDSVKVSAPCPVWVKDKK</sequence>
<organism evidence="1">
    <name type="scientific">Myoviridae sp. ctIty1</name>
    <dbReference type="NCBI Taxonomy" id="2827673"/>
    <lineage>
        <taxon>Viruses</taxon>
        <taxon>Duplodnaviria</taxon>
        <taxon>Heunggongvirae</taxon>
        <taxon>Uroviricota</taxon>
        <taxon>Caudoviricetes</taxon>
    </lineage>
</organism>
<dbReference type="EMBL" id="BK032823">
    <property type="protein sequence ID" value="DAF62419.1"/>
    <property type="molecule type" value="Genomic_DNA"/>
</dbReference>
<reference evidence="1" key="1">
    <citation type="journal article" date="2021" name="Proc. Natl. Acad. Sci. U.S.A.">
        <title>A Catalog of Tens of Thousands of Viruses from Human Metagenomes Reveals Hidden Associations with Chronic Diseases.</title>
        <authorList>
            <person name="Tisza M.J."/>
            <person name="Buck C.B."/>
        </authorList>
    </citation>
    <scope>NUCLEOTIDE SEQUENCE</scope>
    <source>
        <strain evidence="1">CtIty1</strain>
    </source>
</reference>
<proteinExistence type="predicted"/>